<dbReference type="InterPro" id="IPR004358">
    <property type="entry name" value="Sig_transdc_His_kin-like_C"/>
</dbReference>
<comment type="catalytic activity">
    <reaction evidence="1">
        <text>ATP + protein L-histidine = ADP + protein N-phospho-L-histidine.</text>
        <dbReference type="EC" id="2.7.13.3"/>
    </reaction>
</comment>
<evidence type="ECO:0000256" key="2">
    <source>
        <dbReference type="ARBA" id="ARBA00012438"/>
    </source>
</evidence>
<dbReference type="EC" id="2.7.13.3" evidence="2"/>
<dbReference type="GO" id="GO:0030295">
    <property type="term" value="F:protein kinase activator activity"/>
    <property type="evidence" value="ECO:0007669"/>
    <property type="project" value="TreeGrafter"/>
</dbReference>
<dbReference type="Pfam" id="PF05227">
    <property type="entry name" value="CHASE3"/>
    <property type="match status" value="1"/>
</dbReference>
<evidence type="ECO:0000256" key="6">
    <source>
        <dbReference type="ARBA" id="ARBA00023012"/>
    </source>
</evidence>
<keyword evidence="7 8" id="KW-0472">Membrane</keyword>
<keyword evidence="12" id="KW-1185">Reference proteome</keyword>
<evidence type="ECO:0000256" key="4">
    <source>
        <dbReference type="ARBA" id="ARBA00022679"/>
    </source>
</evidence>
<dbReference type="GO" id="GO:0007234">
    <property type="term" value="P:osmosensory signaling via phosphorelay pathway"/>
    <property type="evidence" value="ECO:0007669"/>
    <property type="project" value="TreeGrafter"/>
</dbReference>
<evidence type="ECO:0000313" key="12">
    <source>
        <dbReference type="Proteomes" id="UP000218418"/>
    </source>
</evidence>
<dbReference type="GO" id="GO:0016020">
    <property type="term" value="C:membrane"/>
    <property type="evidence" value="ECO:0007669"/>
    <property type="project" value="UniProtKB-SubCell"/>
</dbReference>
<dbReference type="Proteomes" id="UP000218418">
    <property type="component" value="Chromosome"/>
</dbReference>
<dbReference type="InterPro" id="IPR005467">
    <property type="entry name" value="His_kinase_dom"/>
</dbReference>
<dbReference type="PANTHER" id="PTHR42878:SF15">
    <property type="entry name" value="BACTERIOPHYTOCHROME"/>
    <property type="match status" value="1"/>
</dbReference>
<dbReference type="InterPro" id="IPR035965">
    <property type="entry name" value="PAS-like_dom_sf"/>
</dbReference>
<keyword evidence="4" id="KW-0808">Transferase</keyword>
<protein>
    <recommendedName>
        <fullName evidence="2">histidine kinase</fullName>
        <ecNumber evidence="2">2.7.13.3</ecNumber>
    </recommendedName>
</protein>
<dbReference type="InterPro" id="IPR003594">
    <property type="entry name" value="HATPase_dom"/>
</dbReference>
<keyword evidence="5 11" id="KW-0418">Kinase</keyword>
<dbReference type="SUPFAM" id="SSF55785">
    <property type="entry name" value="PYP-like sensor domain (PAS domain)"/>
    <property type="match status" value="1"/>
</dbReference>
<dbReference type="GO" id="GO:0000155">
    <property type="term" value="F:phosphorelay sensor kinase activity"/>
    <property type="evidence" value="ECO:0007669"/>
    <property type="project" value="InterPro"/>
</dbReference>
<dbReference type="InterPro" id="IPR036890">
    <property type="entry name" value="HATPase_C_sf"/>
</dbReference>
<dbReference type="Gene3D" id="3.30.450.20">
    <property type="entry name" value="PAS domain"/>
    <property type="match status" value="1"/>
</dbReference>
<dbReference type="PANTHER" id="PTHR42878">
    <property type="entry name" value="TWO-COMPONENT HISTIDINE KINASE"/>
    <property type="match status" value="1"/>
</dbReference>
<proteinExistence type="predicted"/>
<dbReference type="Gene3D" id="3.30.565.10">
    <property type="entry name" value="Histidine kinase-like ATPase, C-terminal domain"/>
    <property type="match status" value="1"/>
</dbReference>
<accession>A0A1Z4LPN0</accession>
<dbReference type="EMBL" id="AP018227">
    <property type="protein sequence ID" value="BAY83048.1"/>
    <property type="molecule type" value="Genomic_DNA"/>
</dbReference>
<feature type="domain" description="Histidine kinase" evidence="9">
    <location>
        <begin position="398"/>
        <end position="609"/>
    </location>
</feature>
<dbReference type="GO" id="GO:0000156">
    <property type="term" value="F:phosphorelay response regulator activity"/>
    <property type="evidence" value="ECO:0007669"/>
    <property type="project" value="TreeGrafter"/>
</dbReference>
<evidence type="ECO:0000256" key="3">
    <source>
        <dbReference type="ARBA" id="ARBA00022553"/>
    </source>
</evidence>
<evidence type="ECO:0000313" key="11">
    <source>
        <dbReference type="EMBL" id="BAY83048.1"/>
    </source>
</evidence>
<organism evidence="11 12">
    <name type="scientific">Calothrix parasitica NIES-267</name>
    <dbReference type="NCBI Taxonomy" id="1973488"/>
    <lineage>
        <taxon>Bacteria</taxon>
        <taxon>Bacillati</taxon>
        <taxon>Cyanobacteriota</taxon>
        <taxon>Cyanophyceae</taxon>
        <taxon>Nostocales</taxon>
        <taxon>Calotrichaceae</taxon>
        <taxon>Calothrix</taxon>
    </lineage>
</organism>
<dbReference type="SMART" id="SM00091">
    <property type="entry name" value="PAS"/>
    <property type="match status" value="2"/>
</dbReference>
<dbReference type="InterPro" id="IPR007891">
    <property type="entry name" value="CHASE3"/>
</dbReference>
<dbReference type="PRINTS" id="PR00344">
    <property type="entry name" value="BCTRLSENSOR"/>
</dbReference>
<reference evidence="11 12" key="1">
    <citation type="submission" date="2017-06" db="EMBL/GenBank/DDBJ databases">
        <title>Genome sequencing of cyanobaciteial culture collection at National Institute for Environmental Studies (NIES).</title>
        <authorList>
            <person name="Hirose Y."/>
            <person name="Shimura Y."/>
            <person name="Fujisawa T."/>
            <person name="Nakamura Y."/>
            <person name="Kawachi M."/>
        </authorList>
    </citation>
    <scope>NUCLEOTIDE SEQUENCE [LARGE SCALE GENOMIC DNA]</scope>
    <source>
        <strain evidence="11 12">NIES-267</strain>
    </source>
</reference>
<dbReference type="SMART" id="SM00388">
    <property type="entry name" value="HisKA"/>
    <property type="match status" value="1"/>
</dbReference>
<dbReference type="SUPFAM" id="SSF55874">
    <property type="entry name" value="ATPase domain of HSP90 chaperone/DNA topoisomerase II/histidine kinase"/>
    <property type="match status" value="1"/>
</dbReference>
<name>A0A1Z4LPN0_9CYAN</name>
<dbReference type="Pfam" id="PF13426">
    <property type="entry name" value="PAS_9"/>
    <property type="match status" value="1"/>
</dbReference>
<keyword evidence="6" id="KW-0902">Two-component regulatory system</keyword>
<dbReference type="InterPro" id="IPR003661">
    <property type="entry name" value="HisK_dim/P_dom"/>
</dbReference>
<dbReference type="CDD" id="cd19410">
    <property type="entry name" value="HK9-like_sensor"/>
    <property type="match status" value="1"/>
</dbReference>
<dbReference type="CDD" id="cd00082">
    <property type="entry name" value="HisKA"/>
    <property type="match status" value="1"/>
</dbReference>
<dbReference type="SMART" id="SM00387">
    <property type="entry name" value="HATPase_c"/>
    <property type="match status" value="1"/>
</dbReference>
<dbReference type="Pfam" id="PF02518">
    <property type="entry name" value="HATPase_c"/>
    <property type="match status" value="1"/>
</dbReference>
<dbReference type="PROSITE" id="PS50109">
    <property type="entry name" value="HIS_KIN"/>
    <property type="match status" value="1"/>
</dbReference>
<dbReference type="CDD" id="cd00130">
    <property type="entry name" value="PAS"/>
    <property type="match status" value="1"/>
</dbReference>
<feature type="transmembrane region" description="Helical" evidence="8">
    <location>
        <begin position="29"/>
        <end position="51"/>
    </location>
</feature>
<dbReference type="InterPro" id="IPR000014">
    <property type="entry name" value="PAS"/>
</dbReference>
<evidence type="ECO:0000259" key="9">
    <source>
        <dbReference type="PROSITE" id="PS50109"/>
    </source>
</evidence>
<keyword evidence="8" id="KW-1133">Transmembrane helix</keyword>
<evidence type="ECO:0000256" key="8">
    <source>
        <dbReference type="SAM" id="Phobius"/>
    </source>
</evidence>
<evidence type="ECO:0000259" key="10">
    <source>
        <dbReference type="PROSITE" id="PS50112"/>
    </source>
</evidence>
<dbReference type="Gene3D" id="1.10.287.130">
    <property type="match status" value="1"/>
</dbReference>
<keyword evidence="8" id="KW-0812">Transmembrane</keyword>
<dbReference type="SUPFAM" id="SSF47384">
    <property type="entry name" value="Homodimeric domain of signal transducing histidine kinase"/>
    <property type="match status" value="1"/>
</dbReference>
<evidence type="ECO:0000256" key="5">
    <source>
        <dbReference type="ARBA" id="ARBA00022777"/>
    </source>
</evidence>
<evidence type="ECO:0000256" key="7">
    <source>
        <dbReference type="ARBA" id="ARBA00023136"/>
    </source>
</evidence>
<dbReference type="OrthoDB" id="9778628at2"/>
<dbReference type="InterPro" id="IPR050351">
    <property type="entry name" value="BphY/WalK/GraS-like"/>
</dbReference>
<feature type="domain" description="PAS" evidence="10">
    <location>
        <begin position="245"/>
        <end position="295"/>
    </location>
</feature>
<sequence length="609" mass="69253">MPQMPQINTVNINLFAKTRRAWHSLPVRYRGAIIIALPFSCLVITLIASVWSRQNVITIYQEIDHTKTVILNSNRLLKVLLDAETGTRGYIITRSPAFSDTYNLARQQFPNIIKRLDERIHDSPQQERFEKIEALAKKNLSLLEKRILGVERRKQAGVQSPEPDILLFQNKNVMDDIRDAIANFQEEELRKLDIHRQNLEDIQNRNNKVLWITLAISISCYVGAIYLFSKLDWQIEGQQLQLEEKKSLLKGIMGNVVDGIITVDKKDKIDSLNQAAATMFGFETPEVIGKNIELLIYQSQVSQEQFQSSSISAKHQSLPTNAMGIRKVGTNFPVEISISNLDDGSGKMVIIRDITEQIQVREKLEANVQELSRLSLLLANTNQALTERNQELDSFAYIASHDLKAPLRGIANLSEWLEEDIQDDLAPENQRQFELLRKRVYRMEGLINGLLEYSRVGRTQTSSEKVDVCQLLAEIIDSLSPPTTFNIEIIGEMPIFVTKRLLLRQVFANLIGNAIKHHPRDDGNIKVSVEDKQQLYKFIVRDDGLGIDPKNQDQIFTIFQTLQSRDKKENTGVGLSIVKKIVESEGGQITVDSELGKGATFYFTWLKSA</sequence>
<dbReference type="InterPro" id="IPR036097">
    <property type="entry name" value="HisK_dim/P_sf"/>
</dbReference>
<keyword evidence="3" id="KW-0597">Phosphoprotein</keyword>
<dbReference type="AlphaFoldDB" id="A0A1Z4LPN0"/>
<dbReference type="NCBIfam" id="TIGR00229">
    <property type="entry name" value="sensory_box"/>
    <property type="match status" value="1"/>
</dbReference>
<dbReference type="PROSITE" id="PS50112">
    <property type="entry name" value="PAS"/>
    <property type="match status" value="1"/>
</dbReference>
<evidence type="ECO:0000256" key="1">
    <source>
        <dbReference type="ARBA" id="ARBA00000085"/>
    </source>
</evidence>
<feature type="transmembrane region" description="Helical" evidence="8">
    <location>
        <begin position="209"/>
        <end position="228"/>
    </location>
</feature>
<gene>
    <name evidence="11" type="ORF">NIES267_25340</name>
</gene>
<dbReference type="Pfam" id="PF00512">
    <property type="entry name" value="HisKA"/>
    <property type="match status" value="1"/>
</dbReference>